<dbReference type="EMBL" id="NMUH01015848">
    <property type="protein sequence ID" value="MQM23326.1"/>
    <property type="molecule type" value="Genomic_DNA"/>
</dbReference>
<name>A0A843XVL5_COLES</name>
<keyword evidence="2" id="KW-1185">Reference proteome</keyword>
<accession>A0A843XVL5</accession>
<organism evidence="1 2">
    <name type="scientific">Colocasia esculenta</name>
    <name type="common">Wild taro</name>
    <name type="synonym">Arum esculentum</name>
    <dbReference type="NCBI Taxonomy" id="4460"/>
    <lineage>
        <taxon>Eukaryota</taxon>
        <taxon>Viridiplantae</taxon>
        <taxon>Streptophyta</taxon>
        <taxon>Embryophyta</taxon>
        <taxon>Tracheophyta</taxon>
        <taxon>Spermatophyta</taxon>
        <taxon>Magnoliopsida</taxon>
        <taxon>Liliopsida</taxon>
        <taxon>Araceae</taxon>
        <taxon>Aroideae</taxon>
        <taxon>Colocasieae</taxon>
        <taxon>Colocasia</taxon>
    </lineage>
</organism>
<dbReference type="AlphaFoldDB" id="A0A843XVL5"/>
<proteinExistence type="predicted"/>
<sequence length="80" mass="8360">MRGASTGGEDGIADAAVAEGWRGGSAALASRRREAAMANRAPEMIREDPVKVSSPGVSLPHCACHHPTKPSQTRFFLTDG</sequence>
<protein>
    <submittedName>
        <fullName evidence="1">Uncharacterized protein</fullName>
    </submittedName>
</protein>
<comment type="caution">
    <text evidence="1">The sequence shown here is derived from an EMBL/GenBank/DDBJ whole genome shotgun (WGS) entry which is preliminary data.</text>
</comment>
<dbReference type="Proteomes" id="UP000652761">
    <property type="component" value="Unassembled WGS sequence"/>
</dbReference>
<gene>
    <name evidence="1" type="ORF">Taro_056390</name>
</gene>
<evidence type="ECO:0000313" key="2">
    <source>
        <dbReference type="Proteomes" id="UP000652761"/>
    </source>
</evidence>
<reference evidence="1" key="1">
    <citation type="submission" date="2017-07" db="EMBL/GenBank/DDBJ databases">
        <title>Taro Niue Genome Assembly and Annotation.</title>
        <authorList>
            <person name="Atibalentja N."/>
            <person name="Keating K."/>
            <person name="Fields C.J."/>
        </authorList>
    </citation>
    <scope>NUCLEOTIDE SEQUENCE</scope>
    <source>
        <strain evidence="1">Niue_2</strain>
        <tissue evidence="1">Leaf</tissue>
    </source>
</reference>
<evidence type="ECO:0000313" key="1">
    <source>
        <dbReference type="EMBL" id="MQM23326.1"/>
    </source>
</evidence>